<dbReference type="SUPFAM" id="SSF54373">
    <property type="entry name" value="FAD-linked reductases, C-terminal domain"/>
    <property type="match status" value="1"/>
</dbReference>
<dbReference type="SUPFAM" id="SSF51905">
    <property type="entry name" value="FAD/NAD(P)-binding domain"/>
    <property type="match status" value="1"/>
</dbReference>
<dbReference type="Pfam" id="PF01571">
    <property type="entry name" value="GCV_T"/>
    <property type="match status" value="1"/>
</dbReference>
<evidence type="ECO:0000259" key="3">
    <source>
        <dbReference type="Pfam" id="PF01571"/>
    </source>
</evidence>
<dbReference type="EMBL" id="JAVREJ010000058">
    <property type="protein sequence ID" value="MDT0353980.1"/>
    <property type="molecule type" value="Genomic_DNA"/>
</dbReference>
<dbReference type="InterPro" id="IPR036188">
    <property type="entry name" value="FAD/NAD-bd_sf"/>
</dbReference>
<evidence type="ECO:0000259" key="2">
    <source>
        <dbReference type="Pfam" id="PF01266"/>
    </source>
</evidence>
<comment type="similarity">
    <text evidence="1">Belongs to the GcvT family.</text>
</comment>
<dbReference type="InterPro" id="IPR032503">
    <property type="entry name" value="FAO_M"/>
</dbReference>
<dbReference type="SUPFAM" id="SSF101790">
    <property type="entry name" value="Aminomethyltransferase beta-barrel domain"/>
    <property type="match status" value="1"/>
</dbReference>
<dbReference type="InterPro" id="IPR029043">
    <property type="entry name" value="GcvT/YgfZ_C"/>
</dbReference>
<dbReference type="InterPro" id="IPR006222">
    <property type="entry name" value="GCVT_N"/>
</dbReference>
<evidence type="ECO:0000259" key="5">
    <source>
        <dbReference type="Pfam" id="PF16350"/>
    </source>
</evidence>
<comment type="caution">
    <text evidence="6">The sequence shown here is derived from an EMBL/GenBank/DDBJ whole genome shotgun (WGS) entry which is preliminary data.</text>
</comment>
<organism evidence="6 7">
    <name type="scientific">Pseudonocardia charpentierae</name>
    <dbReference type="NCBI Taxonomy" id="3075545"/>
    <lineage>
        <taxon>Bacteria</taxon>
        <taxon>Bacillati</taxon>
        <taxon>Actinomycetota</taxon>
        <taxon>Actinomycetes</taxon>
        <taxon>Pseudonocardiales</taxon>
        <taxon>Pseudonocardiaceae</taxon>
        <taxon>Pseudonocardia</taxon>
    </lineage>
</organism>
<dbReference type="InterPro" id="IPR006076">
    <property type="entry name" value="FAD-dep_OxRdtase"/>
</dbReference>
<protein>
    <submittedName>
        <fullName evidence="6">FAD-dependent oxidoreductase</fullName>
    </submittedName>
</protein>
<dbReference type="Gene3D" id="3.30.1360.120">
    <property type="entry name" value="Probable tRNA modification gtpase trme, domain 1"/>
    <property type="match status" value="1"/>
</dbReference>
<feature type="domain" description="FAD dependent oxidoreductase central" evidence="5">
    <location>
        <begin position="392"/>
        <end position="447"/>
    </location>
</feature>
<dbReference type="Pfam" id="PF01266">
    <property type="entry name" value="DAO"/>
    <property type="match status" value="1"/>
</dbReference>
<dbReference type="PANTHER" id="PTHR43757:SF2">
    <property type="entry name" value="AMINOMETHYLTRANSFERASE, MITOCHONDRIAL"/>
    <property type="match status" value="1"/>
</dbReference>
<dbReference type="SUPFAM" id="SSF103025">
    <property type="entry name" value="Folate-binding domain"/>
    <property type="match status" value="1"/>
</dbReference>
<evidence type="ECO:0000313" key="7">
    <source>
        <dbReference type="Proteomes" id="UP001183202"/>
    </source>
</evidence>
<dbReference type="Proteomes" id="UP001183202">
    <property type="component" value="Unassembled WGS sequence"/>
</dbReference>
<name>A0ABU2NJT5_9PSEU</name>
<dbReference type="InterPro" id="IPR028896">
    <property type="entry name" value="GcvT/YgfZ/DmdA"/>
</dbReference>
<gene>
    <name evidence="6" type="ORF">RM445_31340</name>
</gene>
<dbReference type="Gene3D" id="2.40.30.110">
    <property type="entry name" value="Aminomethyltransferase beta-barrel domains"/>
    <property type="match status" value="1"/>
</dbReference>
<feature type="domain" description="Aminomethyltransferase C-terminal" evidence="4">
    <location>
        <begin position="753"/>
        <end position="833"/>
    </location>
</feature>
<proteinExistence type="inferred from homology"/>
<dbReference type="InterPro" id="IPR027266">
    <property type="entry name" value="TrmE/GcvT-like"/>
</dbReference>
<feature type="domain" description="GCVT N-terminal" evidence="3">
    <location>
        <begin position="450"/>
        <end position="732"/>
    </location>
</feature>
<accession>A0ABU2NJT5</accession>
<dbReference type="Gene3D" id="3.50.50.60">
    <property type="entry name" value="FAD/NAD(P)-binding domain"/>
    <property type="match status" value="1"/>
</dbReference>
<reference evidence="7" key="1">
    <citation type="submission" date="2023-07" db="EMBL/GenBank/DDBJ databases">
        <title>30 novel species of actinomycetes from the DSMZ collection.</title>
        <authorList>
            <person name="Nouioui I."/>
        </authorList>
    </citation>
    <scope>NUCLEOTIDE SEQUENCE [LARGE SCALE GENOMIC DNA]</scope>
    <source>
        <strain evidence="7">DSM 45834</strain>
    </source>
</reference>
<evidence type="ECO:0000313" key="6">
    <source>
        <dbReference type="EMBL" id="MDT0353980.1"/>
    </source>
</evidence>
<dbReference type="Gene3D" id="3.30.70.1400">
    <property type="entry name" value="Aminomethyltransferase beta-barrel domains"/>
    <property type="match status" value="1"/>
</dbReference>
<dbReference type="PANTHER" id="PTHR43757">
    <property type="entry name" value="AMINOMETHYLTRANSFERASE"/>
    <property type="match status" value="1"/>
</dbReference>
<dbReference type="RefSeq" id="WP_311560490.1">
    <property type="nucleotide sequence ID" value="NZ_JAVREJ010000058.1"/>
</dbReference>
<feature type="domain" description="FAD dependent oxidoreductase" evidence="2">
    <location>
        <begin position="18"/>
        <end position="389"/>
    </location>
</feature>
<dbReference type="Pfam" id="PF16350">
    <property type="entry name" value="FAO_M"/>
    <property type="match status" value="1"/>
</dbReference>
<sequence length="841" mass="89636">MADTPAPSASGALPARARIVIIGGGVGGASVAHHLVERGERDVLLLERAELTSGSTFHSAGLVGQLRADPALTRMNGWSADLYRRLEEAGGDGAPGWVESGSLRLASSPERLEEIRRQAAWAQRSGLPLELISAEEAAALFPLMSTDGVLGAAYTPTDGQVDPARLCYALAASARAGGARIAQRTRVTAITTVQDATGANRVTGVRTDRGGAESWVECEVVVDCGGMFAAEIARLVGVRVPIVPMSHQYVVTEAFLPAGTGPLPSLRDPDLLVYYRQEVEGLVMGGYERRSAPWTATAQSFDAVPADFNGKLLPPEWDRFDEIVENAQVRVPALADTGVRTMVNGPEAFTPDNEFCLGETEVGGFFVAGGFCAHGIAGAGGIGRVMAAWILDGDPGLDLWHMDVRRFGREYRSPGYTLGRVVENYESYYDIRPPGSQRRSGRPLRISPAYPWHAANGAVFGEKAGWERVEYYVPEEGAQGDGRASDDLRPRGWAGHGWSPWVLPEHRAAREAVALFDESSFAKIEITGPGAAEFAARAFAGRVDGPPGSLAYTQALDDRGGVAMDVTVTRVTPDEFLVVTGTALGLHDLAWLRDRARTWGSTVRIADVSGAWACFGLWGPRARDVLAPLTPADLTDVAFPYLTMQETTVGDVPVRALRVTYVGELGWELYCPAEYGAGLWSTLVEAGAPHGLRPAGYRAIESLRLEKGYRAWGSDVSRDTTPDEAGLGFAVRPGDGYAGAEALAAARARGPARRLRCLVPADPRAVALGSEPVRVAGTDDVLGFVTSGGYGYTVERSIAYALLPAEISPGTAVEVQIDGEWVAGEVVRGPLYDPKGERVRA</sequence>
<keyword evidence="7" id="KW-1185">Reference proteome</keyword>
<dbReference type="Gene3D" id="3.30.9.10">
    <property type="entry name" value="D-Amino Acid Oxidase, subunit A, domain 2"/>
    <property type="match status" value="1"/>
</dbReference>
<dbReference type="Pfam" id="PF08669">
    <property type="entry name" value="GCV_T_C"/>
    <property type="match status" value="1"/>
</dbReference>
<evidence type="ECO:0000259" key="4">
    <source>
        <dbReference type="Pfam" id="PF08669"/>
    </source>
</evidence>
<evidence type="ECO:0000256" key="1">
    <source>
        <dbReference type="ARBA" id="ARBA00008609"/>
    </source>
</evidence>
<dbReference type="InterPro" id="IPR013977">
    <property type="entry name" value="GcvT_C"/>
</dbReference>